<protein>
    <submittedName>
        <fullName evidence="6">Lipopolysaccharide transport periplasmic protein LptA</fullName>
    </submittedName>
</protein>
<accession>A0A8J6YZW3</accession>
<comment type="caution">
    <text evidence="6">The sequence shown here is derived from an EMBL/GenBank/DDBJ whole genome shotgun (WGS) entry which is preliminary data.</text>
</comment>
<gene>
    <name evidence="6" type="primary">lptA</name>
    <name evidence="6" type="ORF">ICN82_12120</name>
</gene>
<dbReference type="Gene3D" id="2.60.450.10">
    <property type="entry name" value="Lipopolysaccharide (LPS) transport protein A like domain"/>
    <property type="match status" value="1"/>
</dbReference>
<organism evidence="6 7">
    <name type="scientific">Mangrovicoccus algicola</name>
    <dbReference type="NCBI Taxonomy" id="2771008"/>
    <lineage>
        <taxon>Bacteria</taxon>
        <taxon>Pseudomonadati</taxon>
        <taxon>Pseudomonadota</taxon>
        <taxon>Alphaproteobacteria</taxon>
        <taxon>Rhodobacterales</taxon>
        <taxon>Paracoccaceae</taxon>
        <taxon>Mangrovicoccus</taxon>
    </lineage>
</organism>
<proteinExistence type="predicted"/>
<dbReference type="GO" id="GO:0017089">
    <property type="term" value="F:glycolipid transfer activity"/>
    <property type="evidence" value="ECO:0007669"/>
    <property type="project" value="TreeGrafter"/>
</dbReference>
<keyword evidence="2 4" id="KW-0732">Signal</keyword>
<dbReference type="Pfam" id="PF03968">
    <property type="entry name" value="LptD_N"/>
    <property type="match status" value="1"/>
</dbReference>
<evidence type="ECO:0000256" key="3">
    <source>
        <dbReference type="ARBA" id="ARBA00022764"/>
    </source>
</evidence>
<dbReference type="GO" id="GO:0001530">
    <property type="term" value="F:lipopolysaccharide binding"/>
    <property type="evidence" value="ECO:0007669"/>
    <property type="project" value="InterPro"/>
</dbReference>
<dbReference type="InterPro" id="IPR005653">
    <property type="entry name" value="OstA-like_N"/>
</dbReference>
<keyword evidence="1" id="KW-0813">Transport</keyword>
<evidence type="ECO:0000313" key="6">
    <source>
        <dbReference type="EMBL" id="MBE3638948.1"/>
    </source>
</evidence>
<sequence>MRQSLILTLMLAAAQALPGAALSQGTGVSLGGVAETDRDAPVEVTSDQLELDQTAGTALFTGDVLVVQGEMRLAAPRILVEYARLPDGSLGEDVDRITATGGVTMVTPDEAAEAEEAVYSPVTEEVVMTGDVLLTQGPNTLNGTRLVIDLATGTGRMEGRVRTVITPGTAPESAGQ</sequence>
<dbReference type="AlphaFoldDB" id="A0A8J6YZW3"/>
<dbReference type="InterPro" id="IPR052037">
    <property type="entry name" value="LPS_export_LptA"/>
</dbReference>
<reference evidence="6" key="1">
    <citation type="submission" date="2020-09" db="EMBL/GenBank/DDBJ databases">
        <title>A novel bacterium of genus Mangrovicoccus, isolated from South China Sea.</title>
        <authorList>
            <person name="Huang H."/>
            <person name="Mo K."/>
            <person name="Hu Y."/>
        </authorList>
    </citation>
    <scope>NUCLEOTIDE SEQUENCE</scope>
    <source>
        <strain evidence="6">HB182678</strain>
    </source>
</reference>
<feature type="chain" id="PRO_5035319809" evidence="4">
    <location>
        <begin position="24"/>
        <end position="176"/>
    </location>
</feature>
<evidence type="ECO:0000256" key="2">
    <source>
        <dbReference type="ARBA" id="ARBA00022729"/>
    </source>
</evidence>
<dbReference type="Proteomes" id="UP000609121">
    <property type="component" value="Unassembled WGS sequence"/>
</dbReference>
<dbReference type="GO" id="GO:0009279">
    <property type="term" value="C:cell outer membrane"/>
    <property type="evidence" value="ECO:0007669"/>
    <property type="project" value="TreeGrafter"/>
</dbReference>
<dbReference type="GO" id="GO:0015920">
    <property type="term" value="P:lipopolysaccharide transport"/>
    <property type="evidence" value="ECO:0007669"/>
    <property type="project" value="InterPro"/>
</dbReference>
<keyword evidence="3" id="KW-0574">Periplasm</keyword>
<dbReference type="EMBL" id="JACVXA010000035">
    <property type="protein sequence ID" value="MBE3638948.1"/>
    <property type="molecule type" value="Genomic_DNA"/>
</dbReference>
<dbReference type="NCBIfam" id="TIGR03002">
    <property type="entry name" value="outer_YhbN_LptA"/>
    <property type="match status" value="1"/>
</dbReference>
<keyword evidence="7" id="KW-1185">Reference proteome</keyword>
<feature type="domain" description="Organic solvent tolerance-like N-terminal" evidence="5">
    <location>
        <begin position="43"/>
        <end position="153"/>
    </location>
</feature>
<evidence type="ECO:0000313" key="7">
    <source>
        <dbReference type="Proteomes" id="UP000609121"/>
    </source>
</evidence>
<dbReference type="RefSeq" id="WP_193183099.1">
    <property type="nucleotide sequence ID" value="NZ_JACVXA010000035.1"/>
</dbReference>
<dbReference type="GO" id="GO:0030288">
    <property type="term" value="C:outer membrane-bounded periplasmic space"/>
    <property type="evidence" value="ECO:0007669"/>
    <property type="project" value="TreeGrafter"/>
</dbReference>
<evidence type="ECO:0000256" key="1">
    <source>
        <dbReference type="ARBA" id="ARBA00022448"/>
    </source>
</evidence>
<dbReference type="InterPro" id="IPR014340">
    <property type="entry name" value="LptA"/>
</dbReference>
<evidence type="ECO:0000259" key="5">
    <source>
        <dbReference type="Pfam" id="PF03968"/>
    </source>
</evidence>
<evidence type="ECO:0000256" key="4">
    <source>
        <dbReference type="SAM" id="SignalP"/>
    </source>
</evidence>
<dbReference type="PANTHER" id="PTHR36504:SF1">
    <property type="entry name" value="LIPOPOLYSACCHARIDE EXPORT SYSTEM PROTEIN LPTA"/>
    <property type="match status" value="1"/>
</dbReference>
<feature type="signal peptide" evidence="4">
    <location>
        <begin position="1"/>
        <end position="23"/>
    </location>
</feature>
<dbReference type="PANTHER" id="PTHR36504">
    <property type="entry name" value="LIPOPOLYSACCHARIDE EXPORT SYSTEM PROTEIN LPTA"/>
    <property type="match status" value="1"/>
</dbReference>
<name>A0A8J6YZW3_9RHOB</name>